<sequence>MDVTAAASTAGASPPNAKPAADSAALSSDFETFLKMLTAQMRNQDPLNPVDSSDYAVQLATFSSVEQQVLTNELLSDLGAGLNGGITELAGWIGMQARAPVDGHFTGTPLDVAFTPEPAADRQELVIRDAQGAEVGRSAVPPGQTSIRWGGLGATGQMLPEGPYSFEVESYGGDTLLDTQQAQVYSRVIEARIEDGAPVLVLDGGARVAPETVTALRSG</sequence>
<feature type="domain" description="FlgD/Vpr Ig-like" evidence="7">
    <location>
        <begin position="107"/>
        <end position="173"/>
    </location>
</feature>
<dbReference type="Proteomes" id="UP000483078">
    <property type="component" value="Unassembled WGS sequence"/>
</dbReference>
<keyword evidence="3 5" id="KW-1005">Bacterial flagellum biogenesis</keyword>
<feature type="compositionally biased region" description="Low complexity" evidence="6">
    <location>
        <begin position="1"/>
        <end position="15"/>
    </location>
</feature>
<dbReference type="EMBL" id="VENJ01000010">
    <property type="protein sequence ID" value="MTJ04643.1"/>
    <property type="molecule type" value="Genomic_DNA"/>
</dbReference>
<evidence type="ECO:0000256" key="5">
    <source>
        <dbReference type="RuleBase" id="RU362076"/>
    </source>
</evidence>
<feature type="region of interest" description="Disordered" evidence="6">
    <location>
        <begin position="1"/>
        <end position="22"/>
    </location>
</feature>
<dbReference type="Pfam" id="PF03963">
    <property type="entry name" value="FlgD"/>
    <property type="match status" value="1"/>
</dbReference>
<evidence type="ECO:0000256" key="6">
    <source>
        <dbReference type="SAM" id="MobiDB-lite"/>
    </source>
</evidence>
<protein>
    <recommendedName>
        <fullName evidence="2 5">Basal-body rod modification protein FlgD</fullName>
    </recommendedName>
</protein>
<dbReference type="GO" id="GO:0044781">
    <property type="term" value="P:bacterial-type flagellum organization"/>
    <property type="evidence" value="ECO:0007669"/>
    <property type="project" value="UniProtKB-UniRule"/>
</dbReference>
<dbReference type="InterPro" id="IPR025965">
    <property type="entry name" value="FlgD/Vpr_Ig-like"/>
</dbReference>
<dbReference type="NCBIfam" id="NF009453">
    <property type="entry name" value="PRK12813.1"/>
    <property type="match status" value="1"/>
</dbReference>
<evidence type="ECO:0000259" key="7">
    <source>
        <dbReference type="Pfam" id="PF13860"/>
    </source>
</evidence>
<dbReference type="Gene3D" id="2.60.40.4070">
    <property type="match status" value="1"/>
</dbReference>
<comment type="caution">
    <text evidence="8">The sequence shown here is derived from an EMBL/GenBank/DDBJ whole genome shotgun (WGS) entry which is preliminary data.</text>
</comment>
<dbReference type="Gene3D" id="2.30.30.910">
    <property type="match status" value="1"/>
</dbReference>
<evidence type="ECO:0000313" key="9">
    <source>
        <dbReference type="Proteomes" id="UP000483078"/>
    </source>
</evidence>
<evidence type="ECO:0000256" key="3">
    <source>
        <dbReference type="ARBA" id="ARBA00022795"/>
    </source>
</evidence>
<dbReference type="InterPro" id="IPR005648">
    <property type="entry name" value="FlgD"/>
</dbReference>
<comment type="function">
    <text evidence="4 5">Required for flagellar hook formation. May act as a scaffolding protein.</text>
</comment>
<gene>
    <name evidence="8" type="ORF">FH759_08125</name>
</gene>
<evidence type="ECO:0000256" key="2">
    <source>
        <dbReference type="ARBA" id="ARBA00016013"/>
    </source>
</evidence>
<dbReference type="RefSeq" id="WP_273249344.1">
    <property type="nucleotide sequence ID" value="NZ_VENJ01000010.1"/>
</dbReference>
<evidence type="ECO:0000313" key="8">
    <source>
        <dbReference type="EMBL" id="MTJ04643.1"/>
    </source>
</evidence>
<dbReference type="Pfam" id="PF13860">
    <property type="entry name" value="FlgD_ig"/>
    <property type="match status" value="1"/>
</dbReference>
<comment type="similarity">
    <text evidence="1 5">Belongs to the FlgD family.</text>
</comment>
<evidence type="ECO:0000256" key="1">
    <source>
        <dbReference type="ARBA" id="ARBA00010577"/>
    </source>
</evidence>
<reference evidence="8 9" key="1">
    <citation type="submission" date="2019-06" db="EMBL/GenBank/DDBJ databases">
        <title>Enrichment of Autotrophic Halophilic Microorganisms from Red Sea Brine Pool Using Microbial Electrosynthesis System.</title>
        <authorList>
            <person name="Alqahtani M.F."/>
            <person name="Bajracharya S."/>
            <person name="Katuri K.P."/>
            <person name="Ali M."/>
            <person name="Saikaly P.E."/>
        </authorList>
    </citation>
    <scope>NUCLEOTIDE SEQUENCE [LARGE SCALE GENOMIC DNA]</scope>
    <source>
        <strain evidence="8">MES6</strain>
    </source>
</reference>
<name>A0A7C9HMV2_9RHOB</name>
<evidence type="ECO:0000256" key="4">
    <source>
        <dbReference type="ARBA" id="ARBA00024746"/>
    </source>
</evidence>
<organism evidence="8 9">
    <name type="scientific">Sediminimonas qiaohouensis</name>
    <dbReference type="NCBI Taxonomy" id="552061"/>
    <lineage>
        <taxon>Bacteria</taxon>
        <taxon>Pseudomonadati</taxon>
        <taxon>Pseudomonadota</taxon>
        <taxon>Alphaproteobacteria</taxon>
        <taxon>Rhodobacterales</taxon>
        <taxon>Roseobacteraceae</taxon>
        <taxon>Sediminimonas</taxon>
    </lineage>
</organism>
<proteinExistence type="inferred from homology"/>
<dbReference type="AlphaFoldDB" id="A0A7C9HMV2"/>
<accession>A0A7C9HMV2</accession>